<organism evidence="2 3">
    <name type="scientific">Methylomagnum ishizawai</name>
    <dbReference type="NCBI Taxonomy" id="1760988"/>
    <lineage>
        <taxon>Bacteria</taxon>
        <taxon>Pseudomonadati</taxon>
        <taxon>Pseudomonadota</taxon>
        <taxon>Gammaproteobacteria</taxon>
        <taxon>Methylococcales</taxon>
        <taxon>Methylococcaceae</taxon>
        <taxon>Methylomagnum</taxon>
    </lineage>
</organism>
<evidence type="ECO:0000259" key="1">
    <source>
        <dbReference type="Pfam" id="PF20594"/>
    </source>
</evidence>
<dbReference type="Proteomes" id="UP000192923">
    <property type="component" value="Unassembled WGS sequence"/>
</dbReference>
<protein>
    <recommendedName>
        <fullName evidence="1">DUF6794 domain-containing protein</fullName>
    </recommendedName>
</protein>
<dbReference type="EMBL" id="FXAM01000004">
    <property type="protein sequence ID" value="SMF97798.1"/>
    <property type="molecule type" value="Genomic_DNA"/>
</dbReference>
<name>A0A1Y6D4C4_9GAMM</name>
<sequence length="99" mass="11053">MNTPHAPFDPKSEPDCPLTLHDAVARTLDHLSEREARIIAHLPETGLEELNRYGLGADIRKRFALWRGNRGLMAACGALNPEDASLEIIRAVWERLRAG</sequence>
<dbReference type="Pfam" id="PF20594">
    <property type="entry name" value="DUF6794"/>
    <property type="match status" value="1"/>
</dbReference>
<reference evidence="2 3" key="1">
    <citation type="submission" date="2016-12" db="EMBL/GenBank/DDBJ databases">
        <authorList>
            <person name="Song W.-J."/>
            <person name="Kurnit D.M."/>
        </authorList>
    </citation>
    <scope>NUCLEOTIDE SEQUENCE [LARGE SCALE GENOMIC DNA]</scope>
    <source>
        <strain evidence="2 3">175</strain>
    </source>
</reference>
<dbReference type="RefSeq" id="WP_085216814.1">
    <property type="nucleotide sequence ID" value="NZ_FXAM01000004.1"/>
</dbReference>
<evidence type="ECO:0000313" key="3">
    <source>
        <dbReference type="Proteomes" id="UP000192923"/>
    </source>
</evidence>
<dbReference type="AlphaFoldDB" id="A0A1Y6D4C4"/>
<feature type="domain" description="DUF6794" evidence="1">
    <location>
        <begin position="17"/>
        <end position="96"/>
    </location>
</feature>
<keyword evidence="3" id="KW-1185">Reference proteome</keyword>
<accession>A0A1Y6D4C4</accession>
<gene>
    <name evidence="2" type="ORF">SAMN02949497_0064</name>
</gene>
<proteinExistence type="predicted"/>
<dbReference type="InterPro" id="IPR046744">
    <property type="entry name" value="DUF6794"/>
</dbReference>
<dbReference type="OrthoDB" id="8781471at2"/>
<evidence type="ECO:0000313" key="2">
    <source>
        <dbReference type="EMBL" id="SMF97798.1"/>
    </source>
</evidence>